<dbReference type="VEuPathDB" id="TriTrypDB:BSAL_15605"/>
<gene>
    <name evidence="2" type="ORF">BSAL_15605</name>
</gene>
<evidence type="ECO:0000313" key="2">
    <source>
        <dbReference type="EMBL" id="CUG88477.1"/>
    </source>
</evidence>
<evidence type="ECO:0000313" key="3">
    <source>
        <dbReference type="Proteomes" id="UP000051952"/>
    </source>
</evidence>
<evidence type="ECO:0000256" key="1">
    <source>
        <dbReference type="SAM" id="MobiDB-lite"/>
    </source>
</evidence>
<sequence length="228" mass="25217">MRGARSTCQHLVNPVPLQTTTLVSCIRQYQQGHHSPPSSSSSSLRPVTGSQQWMREQLEKAVASGKMTNKAYAYFAESLATNKSTQRLADETFKAVAGQDVKSMTRFQQSMIVDRVTLVGSLETSKALQEMYSESEGIKKYTEDGTPTGENYWFEERTLLDHDVPPQLKDEVLGEMRKDRRPSSPAFGDADEAAKLLSSLEENDRANAAAGLPQEGKPPQKKPNFGGF</sequence>
<keyword evidence="3" id="KW-1185">Reference proteome</keyword>
<proteinExistence type="predicted"/>
<dbReference type="EMBL" id="CYKH01001645">
    <property type="protein sequence ID" value="CUG88477.1"/>
    <property type="molecule type" value="Genomic_DNA"/>
</dbReference>
<dbReference type="OMA" id="AYFESIM"/>
<dbReference type="PROSITE" id="PS51257">
    <property type="entry name" value="PROKAR_LIPOPROTEIN"/>
    <property type="match status" value="1"/>
</dbReference>
<dbReference type="OrthoDB" id="251450at2759"/>
<reference evidence="3" key="1">
    <citation type="submission" date="2015-09" db="EMBL/GenBank/DDBJ databases">
        <authorList>
            <consortium name="Pathogen Informatics"/>
        </authorList>
    </citation>
    <scope>NUCLEOTIDE SEQUENCE [LARGE SCALE GENOMIC DNA]</scope>
    <source>
        <strain evidence="3">Lake Konstanz</strain>
    </source>
</reference>
<feature type="region of interest" description="Disordered" evidence="1">
    <location>
        <begin position="29"/>
        <end position="51"/>
    </location>
</feature>
<dbReference type="AlphaFoldDB" id="A0A0S4JED2"/>
<feature type="region of interest" description="Disordered" evidence="1">
    <location>
        <begin position="174"/>
        <end position="228"/>
    </location>
</feature>
<protein>
    <submittedName>
        <fullName evidence="2">Uncharacterized protein</fullName>
    </submittedName>
</protein>
<organism evidence="2 3">
    <name type="scientific">Bodo saltans</name>
    <name type="common">Flagellated protozoan</name>
    <dbReference type="NCBI Taxonomy" id="75058"/>
    <lineage>
        <taxon>Eukaryota</taxon>
        <taxon>Discoba</taxon>
        <taxon>Euglenozoa</taxon>
        <taxon>Kinetoplastea</taxon>
        <taxon>Metakinetoplastina</taxon>
        <taxon>Eubodonida</taxon>
        <taxon>Bodonidae</taxon>
        <taxon>Bodo</taxon>
    </lineage>
</organism>
<dbReference type="Proteomes" id="UP000051952">
    <property type="component" value="Unassembled WGS sequence"/>
</dbReference>
<accession>A0A0S4JED2</accession>
<name>A0A0S4JED2_BODSA</name>